<accession>A0A0N1HDD9</accession>
<dbReference type="GeneID" id="28741894"/>
<sequence length="469" mass="51870">MAATAITPTHPTPSTDKSSQSIEAQELEFGQAWDGAGQAQSPVITRPNLELCGRRKSSVAFHTAGAEETIRRESIINPPPKVPSRESKRMSSPPPPSHYSRGVSFDTFDNKEATDESFTLIYKHRDYASSARSRTFLCGTDAKDYSEYALEWMMDELVDDGDEIVCLRVIEKEDKPAILAKYRREAEKLLDSVKKKNSSEDKAISMIMELAVGRVQEVFQRMIGLYEPLHSSSEHEDAISAYCLQHSPVPVIVVRPSSKRMKKKMKRQQESGRSLYTTLTQQAAQTGGRHLRDNSIVESPPTAATDQEAEAVAKAISQGRRKGGILKNYNYGGPLQRVTSNPSDVASDEEDPATSRFALPIGYLTTEEAPRADLAMQSRESVAAPGGKTERSGSDAFMSSAGEEEEAEDDGFLNVGPAKIVEHRRPSMRETTPWLADILRDKPAPRNRSRSRSRNRDPSLGRSPARGSR</sequence>
<dbReference type="PANTHER" id="PTHR47815:SF1">
    <property type="entry name" value="UNIVERSAL STRESS PROTEIN A FAMILY PROTEIN C25B2.10"/>
    <property type="match status" value="1"/>
</dbReference>
<dbReference type="STRING" id="1664694.A0A0N1HDD9"/>
<dbReference type="EMBL" id="LFJN01000007">
    <property type="protein sequence ID" value="KPI42362.1"/>
    <property type="molecule type" value="Genomic_DNA"/>
</dbReference>
<dbReference type="SUPFAM" id="SSF52402">
    <property type="entry name" value="Adenine nucleotide alpha hydrolases-like"/>
    <property type="match status" value="1"/>
</dbReference>
<feature type="region of interest" description="Disordered" evidence="1">
    <location>
        <begin position="375"/>
        <end position="469"/>
    </location>
</feature>
<dbReference type="Gene3D" id="3.40.50.12370">
    <property type="match status" value="1"/>
</dbReference>
<gene>
    <name evidence="3" type="ORF">AB675_9478</name>
</gene>
<proteinExistence type="predicted"/>
<dbReference type="CDD" id="cd23659">
    <property type="entry name" value="USP_At3g01520-like"/>
    <property type="match status" value="1"/>
</dbReference>
<dbReference type="RefSeq" id="XP_018002325.1">
    <property type="nucleotide sequence ID" value="XM_018150014.1"/>
</dbReference>
<name>A0A0N1HDD9_9EURO</name>
<evidence type="ECO:0000256" key="1">
    <source>
        <dbReference type="SAM" id="MobiDB-lite"/>
    </source>
</evidence>
<feature type="region of interest" description="Disordered" evidence="1">
    <location>
        <begin position="1"/>
        <end position="41"/>
    </location>
</feature>
<evidence type="ECO:0000313" key="4">
    <source>
        <dbReference type="Proteomes" id="UP000038010"/>
    </source>
</evidence>
<dbReference type="Pfam" id="PF00582">
    <property type="entry name" value="Usp"/>
    <property type="match status" value="1"/>
</dbReference>
<keyword evidence="4" id="KW-1185">Reference proteome</keyword>
<feature type="compositionally biased region" description="Low complexity" evidence="1">
    <location>
        <begin position="1"/>
        <end position="15"/>
    </location>
</feature>
<dbReference type="OrthoDB" id="843225at2759"/>
<feature type="region of interest" description="Disordered" evidence="1">
    <location>
        <begin position="325"/>
        <end position="353"/>
    </location>
</feature>
<dbReference type="Proteomes" id="UP000038010">
    <property type="component" value="Unassembled WGS sequence"/>
</dbReference>
<dbReference type="InterPro" id="IPR006016">
    <property type="entry name" value="UspA"/>
</dbReference>
<dbReference type="AlphaFoldDB" id="A0A0N1HDD9"/>
<evidence type="ECO:0000259" key="2">
    <source>
        <dbReference type="Pfam" id="PF00582"/>
    </source>
</evidence>
<protein>
    <submittedName>
        <fullName evidence="3">Universal stress protein A family protein C25B2.10</fullName>
    </submittedName>
</protein>
<feature type="region of interest" description="Disordered" evidence="1">
    <location>
        <begin position="63"/>
        <end position="103"/>
    </location>
</feature>
<comment type="caution">
    <text evidence="3">The sequence shown here is derived from an EMBL/GenBank/DDBJ whole genome shotgun (WGS) entry which is preliminary data.</text>
</comment>
<feature type="region of interest" description="Disordered" evidence="1">
    <location>
        <begin position="284"/>
        <end position="307"/>
    </location>
</feature>
<reference evidence="3 4" key="1">
    <citation type="submission" date="2015-06" db="EMBL/GenBank/DDBJ databases">
        <title>Draft genome of the ant-associated black yeast Phialophora attae CBS 131958.</title>
        <authorList>
            <person name="Moreno L.F."/>
            <person name="Stielow B.J."/>
            <person name="de Hoog S."/>
            <person name="Vicente V.A."/>
            <person name="Weiss V.A."/>
            <person name="de Vries M."/>
            <person name="Cruz L.M."/>
            <person name="Souza E.M."/>
        </authorList>
    </citation>
    <scope>NUCLEOTIDE SEQUENCE [LARGE SCALE GENOMIC DNA]</scope>
    <source>
        <strain evidence="3 4">CBS 131958</strain>
    </source>
</reference>
<dbReference type="PANTHER" id="PTHR47815">
    <property type="entry name" value="UNIVERSAL STRESS PROTEIN A FAMILY PROTEIN C25B2.10"/>
    <property type="match status" value="1"/>
</dbReference>
<dbReference type="VEuPathDB" id="FungiDB:AB675_9478"/>
<evidence type="ECO:0000313" key="3">
    <source>
        <dbReference type="EMBL" id="KPI42362.1"/>
    </source>
</evidence>
<feature type="domain" description="UspA" evidence="2">
    <location>
        <begin position="134"/>
        <end position="198"/>
    </location>
</feature>
<organism evidence="3 4">
    <name type="scientific">Cyphellophora attinorum</name>
    <dbReference type="NCBI Taxonomy" id="1664694"/>
    <lineage>
        <taxon>Eukaryota</taxon>
        <taxon>Fungi</taxon>
        <taxon>Dikarya</taxon>
        <taxon>Ascomycota</taxon>
        <taxon>Pezizomycotina</taxon>
        <taxon>Eurotiomycetes</taxon>
        <taxon>Chaetothyriomycetidae</taxon>
        <taxon>Chaetothyriales</taxon>
        <taxon>Cyphellophoraceae</taxon>
        <taxon>Cyphellophora</taxon>
    </lineage>
</organism>
<feature type="compositionally biased region" description="Acidic residues" evidence="1">
    <location>
        <begin position="402"/>
        <end position="411"/>
    </location>
</feature>